<evidence type="ECO:0000256" key="3">
    <source>
        <dbReference type="ARBA" id="ARBA00023274"/>
    </source>
</evidence>
<comment type="caution">
    <text evidence="6">The sequence shown here is derived from an EMBL/GenBank/DDBJ whole genome shotgun (WGS) entry which is preliminary data.</text>
</comment>
<dbReference type="GO" id="GO:0003735">
    <property type="term" value="F:structural constituent of ribosome"/>
    <property type="evidence" value="ECO:0007669"/>
    <property type="project" value="InterPro"/>
</dbReference>
<evidence type="ECO:0000256" key="4">
    <source>
        <dbReference type="RuleBase" id="RU003815"/>
    </source>
</evidence>
<dbReference type="Proteomes" id="UP000623687">
    <property type="component" value="Unassembled WGS sequence"/>
</dbReference>
<dbReference type="GO" id="GO:0006412">
    <property type="term" value="P:translation"/>
    <property type="evidence" value="ECO:0007669"/>
    <property type="project" value="InterPro"/>
</dbReference>
<dbReference type="OrthoDB" id="10254627at2759"/>
<dbReference type="GeneID" id="59377267"/>
<proteinExistence type="inferred from homology"/>
<dbReference type="GO" id="GO:0003723">
    <property type="term" value="F:RNA binding"/>
    <property type="evidence" value="ECO:0007669"/>
    <property type="project" value="TreeGrafter"/>
</dbReference>
<feature type="region of interest" description="Disordered" evidence="5">
    <location>
        <begin position="244"/>
        <end position="263"/>
    </location>
</feature>
<dbReference type="RefSeq" id="XP_036630600.1">
    <property type="nucleotide sequence ID" value="XM_036776980.1"/>
</dbReference>
<reference evidence="6" key="1">
    <citation type="submission" date="2019-07" db="EMBL/GenBank/DDBJ databases">
        <authorList>
            <person name="Palmer J.M."/>
        </authorList>
    </citation>
    <scope>NUCLEOTIDE SEQUENCE</scope>
    <source>
        <strain evidence="6">PC9</strain>
    </source>
</reference>
<dbReference type="InterPro" id="IPR020574">
    <property type="entry name" value="Ribosomal_uS9_CS"/>
</dbReference>
<dbReference type="PROSITE" id="PS00360">
    <property type="entry name" value="RIBOSOMAL_S9"/>
    <property type="match status" value="1"/>
</dbReference>
<dbReference type="InterPro" id="IPR020568">
    <property type="entry name" value="Ribosomal_Su5_D2-typ_SF"/>
</dbReference>
<dbReference type="VEuPathDB" id="FungiDB:PC9H_007449"/>
<feature type="region of interest" description="Disordered" evidence="5">
    <location>
        <begin position="31"/>
        <end position="69"/>
    </location>
</feature>
<dbReference type="InterPro" id="IPR000754">
    <property type="entry name" value="Ribosomal_uS9"/>
</dbReference>
<dbReference type="GO" id="GO:0005763">
    <property type="term" value="C:mitochondrial small ribosomal subunit"/>
    <property type="evidence" value="ECO:0007669"/>
    <property type="project" value="TreeGrafter"/>
</dbReference>
<dbReference type="AlphaFoldDB" id="A0A8H6ZUX5"/>
<dbReference type="Pfam" id="PF00380">
    <property type="entry name" value="Ribosomal_S9"/>
    <property type="match status" value="1"/>
</dbReference>
<keyword evidence="2 4" id="KW-0689">Ribosomal protein</keyword>
<evidence type="ECO:0000256" key="5">
    <source>
        <dbReference type="SAM" id="MobiDB-lite"/>
    </source>
</evidence>
<gene>
    <name evidence="6" type="primary">MRPS9</name>
    <name evidence="6" type="ORF">PC9H_007449</name>
</gene>
<evidence type="ECO:0000313" key="7">
    <source>
        <dbReference type="Proteomes" id="UP000623687"/>
    </source>
</evidence>
<dbReference type="PANTHER" id="PTHR21569">
    <property type="entry name" value="RIBOSOMAL PROTEIN S9"/>
    <property type="match status" value="1"/>
</dbReference>
<dbReference type="Gene3D" id="3.30.230.10">
    <property type="match status" value="1"/>
</dbReference>
<keyword evidence="7" id="KW-1185">Reference proteome</keyword>
<sequence>MNITRTLRGPVQGALRARFYATTTRQFIPPAQLDDIQPSFKRSARPSQQLDSAEEEDPRTRSLNAPSSPSFYTARPAYYDQVEQIETAIKHARQALKTLQLLPLPEFARASLPPLQPVWKDKDEMSTVFENKMTTSRYRKVLTLLNQLNDYHRIAKTAGCEQLAEGISHVVEFFERGNKDAVLARGKRKAVSLDQHGRSYTFGKRKTSAARVWMIPVQPGAQGITPAVPKSALEAESVEELLGLKTDEKTSSPKSEPPASVDVTPSTILVNNIPLAEYFHLPADRERVVRPFKVAGVLGAYNVFVLARGGGTTGQSGAIAHGIAKGLVVHEPDLDTVLRRSKLLRRDPRMVERKKTGMAKARKRYTWVKR</sequence>
<organism evidence="6 7">
    <name type="scientific">Pleurotus ostreatus</name>
    <name type="common">Oyster mushroom</name>
    <name type="synonym">White-rot fungus</name>
    <dbReference type="NCBI Taxonomy" id="5322"/>
    <lineage>
        <taxon>Eukaryota</taxon>
        <taxon>Fungi</taxon>
        <taxon>Dikarya</taxon>
        <taxon>Basidiomycota</taxon>
        <taxon>Agaricomycotina</taxon>
        <taxon>Agaricomycetes</taxon>
        <taxon>Agaricomycetidae</taxon>
        <taxon>Agaricales</taxon>
        <taxon>Pleurotineae</taxon>
        <taxon>Pleurotaceae</taxon>
        <taxon>Pleurotus</taxon>
    </lineage>
</organism>
<comment type="similarity">
    <text evidence="1 4">Belongs to the universal ribosomal protein uS9 family.</text>
</comment>
<dbReference type="PANTHER" id="PTHR21569:SF1">
    <property type="entry name" value="SMALL RIBOSOMAL SUBUNIT PROTEIN US9M"/>
    <property type="match status" value="1"/>
</dbReference>
<protein>
    <submittedName>
        <fullName evidence="6">37S ribosomal protein S9, mitochondrial</fullName>
    </submittedName>
</protein>
<evidence type="ECO:0000256" key="2">
    <source>
        <dbReference type="ARBA" id="ARBA00022980"/>
    </source>
</evidence>
<accession>A0A8H6ZUX5</accession>
<keyword evidence="3 4" id="KW-0687">Ribonucleoprotein</keyword>
<name>A0A8H6ZUX5_PLEOS</name>
<dbReference type="SUPFAM" id="SSF54211">
    <property type="entry name" value="Ribosomal protein S5 domain 2-like"/>
    <property type="match status" value="1"/>
</dbReference>
<evidence type="ECO:0000313" key="6">
    <source>
        <dbReference type="EMBL" id="KAF7428228.1"/>
    </source>
</evidence>
<dbReference type="InterPro" id="IPR014721">
    <property type="entry name" value="Ribsml_uS5_D2-typ_fold_subgr"/>
</dbReference>
<dbReference type="EMBL" id="JACETU010000005">
    <property type="protein sequence ID" value="KAF7428228.1"/>
    <property type="molecule type" value="Genomic_DNA"/>
</dbReference>
<evidence type="ECO:0000256" key="1">
    <source>
        <dbReference type="ARBA" id="ARBA00005251"/>
    </source>
</evidence>